<feature type="compositionally biased region" description="Polar residues" evidence="2">
    <location>
        <begin position="53"/>
        <end position="62"/>
    </location>
</feature>
<reference evidence="4 5" key="1">
    <citation type="submission" date="2015-03" db="EMBL/GenBank/DDBJ databases">
        <title>Genomics and transcriptomics of the oil-accumulating basidiomycete yeast T. oleaginosus allow insights into substrate utilization and the diverse evolutionary trajectories of mating systems in fungi.</title>
        <authorList>
            <consortium name="DOE Joint Genome Institute"/>
            <person name="Kourist R."/>
            <person name="Kracht O."/>
            <person name="Bracharz F."/>
            <person name="Lipzen A."/>
            <person name="Nolan M."/>
            <person name="Ohm R."/>
            <person name="Grigoriev I."/>
            <person name="Sun S."/>
            <person name="Heitman J."/>
            <person name="Bruck T."/>
            <person name="Nowrousian M."/>
        </authorList>
    </citation>
    <scope>NUCLEOTIDE SEQUENCE [LARGE SCALE GENOMIC DNA]</scope>
    <source>
        <strain evidence="4 5">IBC0246</strain>
    </source>
</reference>
<dbReference type="SUPFAM" id="SSF51055">
    <property type="entry name" value="Carbohydrate binding domain"/>
    <property type="match status" value="1"/>
</dbReference>
<proteinExistence type="predicted"/>
<evidence type="ECO:0000259" key="3">
    <source>
        <dbReference type="Pfam" id="PF02839"/>
    </source>
</evidence>
<gene>
    <name evidence="4" type="ORF">CC85DRAFT_189032</name>
</gene>
<dbReference type="GO" id="GO:0005576">
    <property type="term" value="C:extracellular region"/>
    <property type="evidence" value="ECO:0007669"/>
    <property type="project" value="InterPro"/>
</dbReference>
<feature type="domain" description="Chitin-binding type-3" evidence="3">
    <location>
        <begin position="130"/>
        <end position="171"/>
    </location>
</feature>
<dbReference type="InterPro" id="IPR003610">
    <property type="entry name" value="CBM5/12"/>
</dbReference>
<dbReference type="GO" id="GO:0005975">
    <property type="term" value="P:carbohydrate metabolic process"/>
    <property type="evidence" value="ECO:0007669"/>
    <property type="project" value="InterPro"/>
</dbReference>
<evidence type="ECO:0000256" key="1">
    <source>
        <dbReference type="ARBA" id="ARBA00022801"/>
    </source>
</evidence>
<dbReference type="PANTHER" id="PTHR31649">
    <property type="entry name" value="AGAP009604-PA"/>
    <property type="match status" value="1"/>
</dbReference>
<sequence>MYTGLTSPASSSIDSPTPTPRLSAIDSWSPLPSPPPSYTSSCNRYRQGRYRPYTTNSNNPTKFTPRLVPTSTLSPTDKAAPIVDDCGPRRRQTYPPPRYSNYTYQHRQHSMPSPAHRPYSAPAPTPPPLWAPNVFYNRGSLVWYAGSVWRCDTPHTSGDLAREPTESLHLWTPVGSSLVSAPGGYAPPPMYHLSTPPHMPTRPRTAPASAERARSSALLEDTDASRNVTYLHEELSGTRVWRVGGVGVFAYAEDVRAERVRQAAWREWSATNGREEWLQAARARTTTYVAAHDQGRLRPLVRWHLVEGQDPLPPDALPVGREGSGAVLYSARTWLSGGVEIGKCGTHIRGRNAFTLDGEELDVAFFEVLCGPPDVVEWVPFERGTSANLPGWQPVEGARDRTNQRAVLIARAKHEGGLQPGKCLVDDDHACIPFGGQDSWVTPFEVLTYAGIFRR</sequence>
<dbReference type="Pfam" id="PF02839">
    <property type="entry name" value="CBM_5_12"/>
    <property type="match status" value="1"/>
</dbReference>
<dbReference type="SMART" id="SM00696">
    <property type="entry name" value="DM9"/>
    <property type="match status" value="1"/>
</dbReference>
<dbReference type="Gene3D" id="2.10.10.20">
    <property type="entry name" value="Carbohydrate-binding module superfamily 5/12"/>
    <property type="match status" value="1"/>
</dbReference>
<evidence type="ECO:0000313" key="4">
    <source>
        <dbReference type="EMBL" id="KLT44850.1"/>
    </source>
</evidence>
<dbReference type="EMBL" id="KQ087184">
    <property type="protein sequence ID" value="KLT44850.1"/>
    <property type="molecule type" value="Genomic_DNA"/>
</dbReference>
<evidence type="ECO:0000313" key="5">
    <source>
        <dbReference type="Proteomes" id="UP000053611"/>
    </source>
</evidence>
<feature type="compositionally biased region" description="Polar residues" evidence="2">
    <location>
        <begin position="1"/>
        <end position="16"/>
    </location>
</feature>
<dbReference type="GO" id="GO:0004553">
    <property type="term" value="F:hydrolase activity, hydrolyzing O-glycosyl compounds"/>
    <property type="evidence" value="ECO:0007669"/>
    <property type="project" value="InterPro"/>
</dbReference>
<dbReference type="AlphaFoldDB" id="A0A0J0XUV0"/>
<keyword evidence="1" id="KW-0378">Hydrolase</keyword>
<evidence type="ECO:0000256" key="2">
    <source>
        <dbReference type="SAM" id="MobiDB-lite"/>
    </source>
</evidence>
<dbReference type="GO" id="GO:0030246">
    <property type="term" value="F:carbohydrate binding"/>
    <property type="evidence" value="ECO:0007669"/>
    <property type="project" value="InterPro"/>
</dbReference>
<dbReference type="InterPro" id="IPR036573">
    <property type="entry name" value="CBM_sf_5/12"/>
</dbReference>
<accession>A0A0J0XUV0</accession>
<dbReference type="PANTHER" id="PTHR31649:SF1">
    <property type="entry name" value="FARNESOIC ACID O-METHYL TRANSFERASE DOMAIN-CONTAINING PROTEIN"/>
    <property type="match status" value="1"/>
</dbReference>
<organism evidence="4 5">
    <name type="scientific">Cutaneotrichosporon oleaginosum</name>
    <dbReference type="NCBI Taxonomy" id="879819"/>
    <lineage>
        <taxon>Eukaryota</taxon>
        <taxon>Fungi</taxon>
        <taxon>Dikarya</taxon>
        <taxon>Basidiomycota</taxon>
        <taxon>Agaricomycotina</taxon>
        <taxon>Tremellomycetes</taxon>
        <taxon>Trichosporonales</taxon>
        <taxon>Trichosporonaceae</taxon>
        <taxon>Cutaneotrichosporon</taxon>
    </lineage>
</organism>
<name>A0A0J0XUV0_9TREE</name>
<dbReference type="Proteomes" id="UP000053611">
    <property type="component" value="Unassembled WGS sequence"/>
</dbReference>
<dbReference type="Pfam" id="PF11901">
    <property type="entry name" value="DM9"/>
    <property type="match status" value="1"/>
</dbReference>
<keyword evidence="5" id="KW-1185">Reference proteome</keyword>
<protein>
    <recommendedName>
        <fullName evidence="3">Chitin-binding type-3 domain-containing protein</fullName>
    </recommendedName>
</protein>
<feature type="region of interest" description="Disordered" evidence="2">
    <location>
        <begin position="1"/>
        <end position="98"/>
    </location>
</feature>
<dbReference type="OrthoDB" id="2142040at2759"/>
<dbReference type="InterPro" id="IPR006616">
    <property type="entry name" value="DM9_repeat"/>
</dbReference>
<dbReference type="STRING" id="879819.A0A0J0XUV0"/>